<evidence type="ECO:0000256" key="3">
    <source>
        <dbReference type="ARBA" id="ARBA00023136"/>
    </source>
</evidence>
<feature type="signal peptide" evidence="5">
    <location>
        <begin position="1"/>
        <end position="19"/>
    </location>
</feature>
<dbReference type="InterPro" id="IPR007110">
    <property type="entry name" value="Ig-like_dom"/>
</dbReference>
<name>L9L8I3_TUPCH</name>
<dbReference type="AlphaFoldDB" id="L9L8I3"/>
<dbReference type="GO" id="GO:0009897">
    <property type="term" value="C:external side of plasma membrane"/>
    <property type="evidence" value="ECO:0007669"/>
    <property type="project" value="TreeGrafter"/>
</dbReference>
<feature type="chain" id="PRO_5004000566" evidence="5">
    <location>
        <begin position="20"/>
        <end position="395"/>
    </location>
</feature>
<keyword evidence="4" id="KW-0325">Glycoprotein</keyword>
<dbReference type="Gene3D" id="2.60.40.10">
    <property type="entry name" value="Immunoglobulins"/>
    <property type="match status" value="3"/>
</dbReference>
<dbReference type="PANTHER" id="PTHR12080">
    <property type="entry name" value="SIGNALING LYMPHOCYTIC ACTIVATION MOLECULE"/>
    <property type="match status" value="1"/>
</dbReference>
<feature type="domain" description="Ig-like" evidence="6">
    <location>
        <begin position="300"/>
        <end position="367"/>
    </location>
</feature>
<evidence type="ECO:0000256" key="5">
    <source>
        <dbReference type="SAM" id="SignalP"/>
    </source>
</evidence>
<keyword evidence="8" id="KW-1185">Reference proteome</keyword>
<proteinExistence type="predicted"/>
<reference evidence="8" key="1">
    <citation type="submission" date="2012-07" db="EMBL/GenBank/DDBJ databases">
        <title>Genome of the Chinese tree shrew, a rising model animal genetically related to primates.</title>
        <authorList>
            <person name="Zhang G."/>
            <person name="Fan Y."/>
            <person name="Yao Y."/>
            <person name="Huang Z."/>
        </authorList>
    </citation>
    <scope>NUCLEOTIDE SEQUENCE [LARGE SCALE GENOMIC DNA]</scope>
</reference>
<dbReference type="InterPro" id="IPR013783">
    <property type="entry name" value="Ig-like_fold"/>
</dbReference>
<dbReference type="GO" id="GO:0042110">
    <property type="term" value="P:T cell activation"/>
    <property type="evidence" value="ECO:0007669"/>
    <property type="project" value="TreeGrafter"/>
</dbReference>
<evidence type="ECO:0000259" key="6">
    <source>
        <dbReference type="PROSITE" id="PS50835"/>
    </source>
</evidence>
<evidence type="ECO:0000256" key="2">
    <source>
        <dbReference type="ARBA" id="ARBA00022729"/>
    </source>
</evidence>
<evidence type="ECO:0000313" key="7">
    <source>
        <dbReference type="EMBL" id="ELW70959.1"/>
    </source>
</evidence>
<dbReference type="InterPro" id="IPR036179">
    <property type="entry name" value="Ig-like_dom_sf"/>
</dbReference>
<dbReference type="PROSITE" id="PS50835">
    <property type="entry name" value="IG_LIKE"/>
    <property type="match status" value="2"/>
</dbReference>
<dbReference type="EMBL" id="KB320477">
    <property type="protein sequence ID" value="ELW70959.1"/>
    <property type="molecule type" value="Genomic_DNA"/>
</dbReference>
<keyword evidence="3" id="KW-0472">Membrane</keyword>
<dbReference type="CDD" id="cd00096">
    <property type="entry name" value="Ig"/>
    <property type="match status" value="1"/>
</dbReference>
<dbReference type="InterPro" id="IPR015631">
    <property type="entry name" value="CD2/SLAM_rcpt"/>
</dbReference>
<evidence type="ECO:0000313" key="8">
    <source>
        <dbReference type="Proteomes" id="UP000011518"/>
    </source>
</evidence>
<dbReference type="PANTHER" id="PTHR12080:SF97">
    <property type="entry name" value="IG-LIKE DOMAIN-CONTAINING PROTEIN"/>
    <property type="match status" value="1"/>
</dbReference>
<keyword evidence="2 5" id="KW-0732">Signal</keyword>
<evidence type="ECO:0000256" key="1">
    <source>
        <dbReference type="ARBA" id="ARBA00004370"/>
    </source>
</evidence>
<organism evidence="7 8">
    <name type="scientific">Tupaia chinensis</name>
    <name type="common">Chinese tree shrew</name>
    <name type="synonym">Tupaia belangeri chinensis</name>
    <dbReference type="NCBI Taxonomy" id="246437"/>
    <lineage>
        <taxon>Eukaryota</taxon>
        <taxon>Metazoa</taxon>
        <taxon>Chordata</taxon>
        <taxon>Craniata</taxon>
        <taxon>Vertebrata</taxon>
        <taxon>Euteleostomi</taxon>
        <taxon>Mammalia</taxon>
        <taxon>Eutheria</taxon>
        <taxon>Euarchontoglires</taxon>
        <taxon>Scandentia</taxon>
        <taxon>Tupaiidae</taxon>
        <taxon>Tupaia</taxon>
    </lineage>
</organism>
<dbReference type="InParanoid" id="L9L8I3"/>
<evidence type="ECO:0000256" key="4">
    <source>
        <dbReference type="ARBA" id="ARBA00023180"/>
    </source>
</evidence>
<reference evidence="8" key="2">
    <citation type="journal article" date="2013" name="Nat. Commun.">
        <title>Genome of the Chinese tree shrew.</title>
        <authorList>
            <person name="Fan Y."/>
            <person name="Huang Z.Y."/>
            <person name="Cao C.C."/>
            <person name="Chen C.S."/>
            <person name="Chen Y.X."/>
            <person name="Fan D.D."/>
            <person name="He J."/>
            <person name="Hou H.L."/>
            <person name="Hu L."/>
            <person name="Hu X.T."/>
            <person name="Jiang X.T."/>
            <person name="Lai R."/>
            <person name="Lang Y.S."/>
            <person name="Liang B."/>
            <person name="Liao S.G."/>
            <person name="Mu D."/>
            <person name="Ma Y.Y."/>
            <person name="Niu Y.Y."/>
            <person name="Sun X.Q."/>
            <person name="Xia J.Q."/>
            <person name="Xiao J."/>
            <person name="Xiong Z.Q."/>
            <person name="Xu L."/>
            <person name="Yang L."/>
            <person name="Zhang Y."/>
            <person name="Zhao W."/>
            <person name="Zhao X.D."/>
            <person name="Zheng Y.T."/>
            <person name="Zhou J.M."/>
            <person name="Zhu Y.B."/>
            <person name="Zhang G.J."/>
            <person name="Wang J."/>
            <person name="Yao Y.G."/>
        </authorList>
    </citation>
    <scope>NUCLEOTIDE SEQUENCE [LARGE SCALE GENOMIC DNA]</scope>
</reference>
<dbReference type="Proteomes" id="UP000011518">
    <property type="component" value="Unassembled WGS sequence"/>
</dbReference>
<gene>
    <name evidence="7" type="ORF">TREES_T100015722</name>
</gene>
<dbReference type="SUPFAM" id="SSF48726">
    <property type="entry name" value="Immunoglobulin"/>
    <property type="match status" value="2"/>
</dbReference>
<accession>L9L8I3</accession>
<protein>
    <submittedName>
        <fullName evidence="7">SLAM family member 6</fullName>
    </submittedName>
</protein>
<comment type="subcellular location">
    <subcellularLocation>
        <location evidence="1">Membrane</location>
    </subcellularLocation>
</comment>
<dbReference type="eggNOG" id="ENOG502SSRG">
    <property type="taxonomic scope" value="Eukaryota"/>
</dbReference>
<sequence length="395" mass="43685">MRSQLLLLLLLLQSQEGNAVSQSTSTPVVVNGALGKSVILPLEFPTGGKAENITSIIVLHSGRSIAFINPREAGRAHVTDPKWKTRLNFIHPDSVQLHNLTMADAGPYSAQMRTENSSRLSSYTLRIFRQLRRPQVEVDSVISENGSCIATLRCSVEDADHVTYQWTPMGPWAVVSQEGSVLSDTWCLHDLDRTYTCMAQNPVSSHSSTPLLVGQLCTADSGWWLWLQLVENTHNLSFSLISPSGAGNRRASIPPLKGLGFSESSPLDHLRPLLLTWPRKVFYYYLSFETVAPTGQLRSPQVRVDYIISESGSCNATLRCSVEGADHVTYQWTPTGPQAVMSQEESVLSDSWSLHDLYRTYTCMAQNPVSCNNTLPSLLGNFIQVPRQLKAPTVQ</sequence>
<feature type="domain" description="Ig-like" evidence="6">
    <location>
        <begin position="134"/>
        <end position="213"/>
    </location>
</feature>